<reference evidence="1 2" key="1">
    <citation type="submission" date="2014-09" db="EMBL/GenBank/DDBJ databases">
        <title>Draft genome of Bradyrhizobium japonicum Is-34.</title>
        <authorList>
            <person name="Tsurumaru H."/>
            <person name="Yamakawa T."/>
            <person name="Hashimoto S."/>
            <person name="Okizaki K."/>
            <person name="Kanesaki Y."/>
            <person name="Yoshikawa H."/>
            <person name="Yajima S."/>
        </authorList>
    </citation>
    <scope>NUCLEOTIDE SEQUENCE [LARGE SCALE GENOMIC DNA]</scope>
    <source>
        <strain evidence="1 2">Is-34</strain>
    </source>
</reference>
<name>A0A0A3XRA0_BRAJP</name>
<dbReference type="Proteomes" id="UP000030377">
    <property type="component" value="Unassembled WGS sequence"/>
</dbReference>
<protein>
    <submittedName>
        <fullName evidence="1">Uncharacterized protein</fullName>
    </submittedName>
</protein>
<organism evidence="1 2">
    <name type="scientific">Bradyrhizobium japonicum</name>
    <dbReference type="NCBI Taxonomy" id="375"/>
    <lineage>
        <taxon>Bacteria</taxon>
        <taxon>Pseudomonadati</taxon>
        <taxon>Pseudomonadota</taxon>
        <taxon>Alphaproteobacteria</taxon>
        <taxon>Hyphomicrobiales</taxon>
        <taxon>Nitrobacteraceae</taxon>
        <taxon>Bradyrhizobium</taxon>
    </lineage>
</organism>
<proteinExistence type="predicted"/>
<gene>
    <name evidence="1" type="ORF">MA20_31995</name>
</gene>
<sequence>MRYVVETRLTGNFQSLSDAKAWAKEQRENDMQVTAPQKLVTGEWLCIATETSTIESYKL</sequence>
<comment type="caution">
    <text evidence="1">The sequence shown here is derived from an EMBL/GenBank/DDBJ whole genome shotgun (WGS) entry which is preliminary data.</text>
</comment>
<accession>A0A0A3XRA0</accession>
<evidence type="ECO:0000313" key="2">
    <source>
        <dbReference type="Proteomes" id="UP000030377"/>
    </source>
</evidence>
<dbReference type="RefSeq" id="WP_041958568.1">
    <property type="nucleotide sequence ID" value="NZ_JRPN01000024.1"/>
</dbReference>
<dbReference type="EMBL" id="JRPN01000024">
    <property type="protein sequence ID" value="KGT75814.1"/>
    <property type="molecule type" value="Genomic_DNA"/>
</dbReference>
<evidence type="ECO:0000313" key="1">
    <source>
        <dbReference type="EMBL" id="KGT75814.1"/>
    </source>
</evidence>
<dbReference type="AlphaFoldDB" id="A0A0A3XRA0"/>